<proteinExistence type="predicted"/>
<dbReference type="Gene3D" id="3.40.50.150">
    <property type="entry name" value="Vaccinia Virus protein VP39"/>
    <property type="match status" value="1"/>
</dbReference>
<dbReference type="InterPro" id="IPR029063">
    <property type="entry name" value="SAM-dependent_MTases_sf"/>
</dbReference>
<dbReference type="GO" id="GO:0006596">
    <property type="term" value="P:polyamine biosynthetic process"/>
    <property type="evidence" value="ECO:0007669"/>
    <property type="project" value="UniProtKB-KW"/>
</dbReference>
<keyword evidence="3" id="KW-0808">Transferase</keyword>
<dbReference type="GO" id="GO:0004766">
    <property type="term" value="F:spermidine synthase activity"/>
    <property type="evidence" value="ECO:0007669"/>
    <property type="project" value="UniProtKB-EC"/>
</dbReference>
<feature type="transmembrane region" description="Helical" evidence="2">
    <location>
        <begin position="308"/>
        <end position="327"/>
    </location>
</feature>
<dbReference type="CDD" id="cd02440">
    <property type="entry name" value="AdoMet_MTases"/>
    <property type="match status" value="1"/>
</dbReference>
<feature type="transmembrane region" description="Helical" evidence="2">
    <location>
        <begin position="432"/>
        <end position="450"/>
    </location>
</feature>
<feature type="transmembrane region" description="Helical" evidence="2">
    <location>
        <begin position="372"/>
        <end position="396"/>
    </location>
</feature>
<keyword evidence="2" id="KW-0812">Transmembrane</keyword>
<sequence length="749" mass="77996">MSIGLSRAASPPAGSIPLLLPLFFVSGFPALIYQLVWQRALFAVYGVNIEAVTVIVSGFLLGLGLGSLAGGRLSSIRGVSLLGAFGAIELCLAAIGFVSLDALDLFSQHAAAWPAWASTVAVLALLVVPTTLMGATLPILVAYLVRRSANVGRSVGLLYFVNTLGSSVACFAAGMWLMRTFGMRGSANAAAVLNLVVGIGALAGAAAEARRRGAEAHGASVEADGAPRRGVAPAPGTRMSAAVLLAALTGYLALSYEMLWFRAFSLAAGTASAFAMVLGSYLAGVALGSFRGRELCGQTVDAPSIIRALALSLALAAALGFALLPLASHAGAFASPALIPAMLLLVMLHTAVIGLAFPLISHLGVPPDARAGVGVSTIYLANIAGAVAGTLVTGFVVMDHWGLPQTTALLTGLALVLAAALAPWAGAGRRPAALAAAEAATLVAALPFAAEPAFAGLFERLVFKGAVSEKPPFTATVENKSGVINVTADGYVFGGGFYDGRISVSLLNDVNGLVRPAMLSFFHPAPAEVLMIGLATGAWAQVVAANPHVQRLTIIEINRGYRDLIAGHDAVRSLLQNPKVEIVFDDARRWLRRNPGRRFDAVVQNTTWHFRSNVTNLLSAEYLDSVARHLRPGGIMMYNTTGSARAQRTACVRFPEAVRYANMMVVGAGVLATDPDRLDGALRGHRVDGQSLLPADEAGDRRREEVLASAAMPHLTLQDASARSETCASILKRTEGMPIITDDNMGEEW</sequence>
<dbReference type="InterPro" id="IPR036259">
    <property type="entry name" value="MFS_trans_sf"/>
</dbReference>
<feature type="transmembrane region" description="Helical" evidence="2">
    <location>
        <begin position="408"/>
        <end position="425"/>
    </location>
</feature>
<dbReference type="EMBL" id="CADCTG010000117">
    <property type="protein sequence ID" value="CAA9232624.1"/>
    <property type="molecule type" value="Genomic_DNA"/>
</dbReference>
<keyword evidence="2" id="KW-0472">Membrane</keyword>
<dbReference type="EC" id="2.5.1.16" evidence="3"/>
<dbReference type="SUPFAM" id="SSF53335">
    <property type="entry name" value="S-adenosyl-L-methionine-dependent methyltransferases"/>
    <property type="match status" value="1"/>
</dbReference>
<keyword evidence="1" id="KW-0620">Polyamine biosynthesis</keyword>
<gene>
    <name evidence="3" type="ORF">AVDCRST_MAG08-1199</name>
</gene>
<evidence type="ECO:0000256" key="2">
    <source>
        <dbReference type="SAM" id="Phobius"/>
    </source>
</evidence>
<name>A0A6J4HTY7_9PROT</name>
<protein>
    <submittedName>
        <fullName evidence="3">Spermidine synthase long</fullName>
        <ecNumber evidence="3">2.5.1.16</ecNumber>
    </submittedName>
</protein>
<dbReference type="Gene3D" id="1.20.1250.20">
    <property type="entry name" value="MFS general substrate transporter like domains"/>
    <property type="match status" value="1"/>
</dbReference>
<feature type="transmembrane region" description="Helical" evidence="2">
    <location>
        <begin position="157"/>
        <end position="177"/>
    </location>
</feature>
<organism evidence="3">
    <name type="scientific">uncultured Acetobacteraceae bacterium</name>
    <dbReference type="NCBI Taxonomy" id="169975"/>
    <lineage>
        <taxon>Bacteria</taxon>
        <taxon>Pseudomonadati</taxon>
        <taxon>Pseudomonadota</taxon>
        <taxon>Alphaproteobacteria</taxon>
        <taxon>Acetobacterales</taxon>
        <taxon>Acetobacteraceae</taxon>
        <taxon>environmental samples</taxon>
    </lineage>
</organism>
<feature type="transmembrane region" description="Helical" evidence="2">
    <location>
        <begin position="236"/>
        <end position="254"/>
    </location>
</feature>
<feature type="transmembrane region" description="Helical" evidence="2">
    <location>
        <begin position="189"/>
        <end position="207"/>
    </location>
</feature>
<dbReference type="SUPFAM" id="SSF103473">
    <property type="entry name" value="MFS general substrate transporter"/>
    <property type="match status" value="1"/>
</dbReference>
<accession>A0A6J4HTY7</accession>
<feature type="transmembrane region" description="Helical" evidence="2">
    <location>
        <begin position="42"/>
        <end position="66"/>
    </location>
</feature>
<evidence type="ECO:0000313" key="3">
    <source>
        <dbReference type="EMBL" id="CAA9232624.1"/>
    </source>
</evidence>
<evidence type="ECO:0000256" key="1">
    <source>
        <dbReference type="ARBA" id="ARBA00023115"/>
    </source>
</evidence>
<feature type="transmembrane region" description="Helical" evidence="2">
    <location>
        <begin position="12"/>
        <end position="36"/>
    </location>
</feature>
<feature type="transmembrane region" description="Helical" evidence="2">
    <location>
        <begin position="120"/>
        <end position="145"/>
    </location>
</feature>
<feature type="transmembrane region" description="Helical" evidence="2">
    <location>
        <begin position="78"/>
        <end position="100"/>
    </location>
</feature>
<dbReference type="AlphaFoldDB" id="A0A6J4HTY7"/>
<feature type="transmembrane region" description="Helical" evidence="2">
    <location>
        <begin position="339"/>
        <end position="360"/>
    </location>
</feature>
<dbReference type="PANTHER" id="PTHR43317:SF1">
    <property type="entry name" value="THERMOSPERMINE SYNTHASE ACAULIS5"/>
    <property type="match status" value="1"/>
</dbReference>
<keyword evidence="2" id="KW-1133">Transmembrane helix</keyword>
<dbReference type="PANTHER" id="PTHR43317">
    <property type="entry name" value="THERMOSPERMINE SYNTHASE ACAULIS5"/>
    <property type="match status" value="1"/>
</dbReference>
<reference evidence="3" key="1">
    <citation type="submission" date="2020-02" db="EMBL/GenBank/DDBJ databases">
        <authorList>
            <person name="Meier V. D."/>
        </authorList>
    </citation>
    <scope>NUCLEOTIDE SEQUENCE</scope>
    <source>
        <strain evidence="3">AVDCRST_MAG08</strain>
    </source>
</reference>
<feature type="transmembrane region" description="Helical" evidence="2">
    <location>
        <begin position="260"/>
        <end position="287"/>
    </location>
</feature>
<dbReference type="Pfam" id="PF01564">
    <property type="entry name" value="Spermine_synth"/>
    <property type="match status" value="1"/>
</dbReference>